<dbReference type="AlphaFoldDB" id="A0A2Z7B648"/>
<dbReference type="Pfam" id="PF14223">
    <property type="entry name" value="Retrotran_gag_2"/>
    <property type="match status" value="1"/>
</dbReference>
<sequence length="411" mass="46448">MKIMKANTAIAISDGAPQWVEKNRHEYTTEDKKKANLDNVAKDILYKTLDKNMFSKIKTCATAKEIWEKLTQICEENDETKENNTGTQGRGDRPAELPLCPARLPETPANGQRRPKQQKQENKYEVKPQYEELSKQINMQHAINQCYECKRLSKEIDQLGQCINRQIISSRLYTTVYQPGNHRSVIIEARHPITTRWARQISQPANRFRLASKSQGRRLPATNLCKALTYQNKAQINERKLTQKLTLGNRRSNLLNETSNSRTSRAYGISQVVAPSFQTSMNGKSKSQGVQRHQERQKQRLNAMENGGGKLRKLTTGTHTSHNKPVATIQSQRPNATIQTQAKPKAGIFLTAGTRRKPCNAAFPLIKTTSRCPLDWFLKSTAGHPVATFKTRRLTQSNDVTAPTSTLPVDA</sequence>
<feature type="region of interest" description="Disordered" evidence="1">
    <location>
        <begin position="78"/>
        <end position="127"/>
    </location>
</feature>
<dbReference type="EMBL" id="KV009375">
    <property type="protein sequence ID" value="KZV29428.1"/>
    <property type="molecule type" value="Genomic_DNA"/>
</dbReference>
<reference evidence="2 3" key="1">
    <citation type="journal article" date="2015" name="Proc. Natl. Acad. Sci. U.S.A.">
        <title>The resurrection genome of Boea hygrometrica: A blueprint for survival of dehydration.</title>
        <authorList>
            <person name="Xiao L."/>
            <person name="Yang G."/>
            <person name="Zhang L."/>
            <person name="Yang X."/>
            <person name="Zhao S."/>
            <person name="Ji Z."/>
            <person name="Zhou Q."/>
            <person name="Hu M."/>
            <person name="Wang Y."/>
            <person name="Chen M."/>
            <person name="Xu Y."/>
            <person name="Jin H."/>
            <person name="Xiao X."/>
            <person name="Hu G."/>
            <person name="Bao F."/>
            <person name="Hu Y."/>
            <person name="Wan P."/>
            <person name="Li L."/>
            <person name="Deng X."/>
            <person name="Kuang T."/>
            <person name="Xiang C."/>
            <person name="Zhu J.K."/>
            <person name="Oliver M.J."/>
            <person name="He Y."/>
        </authorList>
    </citation>
    <scope>NUCLEOTIDE SEQUENCE [LARGE SCALE GENOMIC DNA]</scope>
    <source>
        <strain evidence="3">cv. XS01</strain>
    </source>
</reference>
<accession>A0A2Z7B648</accession>
<organism evidence="2 3">
    <name type="scientific">Dorcoceras hygrometricum</name>
    <dbReference type="NCBI Taxonomy" id="472368"/>
    <lineage>
        <taxon>Eukaryota</taxon>
        <taxon>Viridiplantae</taxon>
        <taxon>Streptophyta</taxon>
        <taxon>Embryophyta</taxon>
        <taxon>Tracheophyta</taxon>
        <taxon>Spermatophyta</taxon>
        <taxon>Magnoliopsida</taxon>
        <taxon>eudicotyledons</taxon>
        <taxon>Gunneridae</taxon>
        <taxon>Pentapetalae</taxon>
        <taxon>asterids</taxon>
        <taxon>lamiids</taxon>
        <taxon>Lamiales</taxon>
        <taxon>Gesneriaceae</taxon>
        <taxon>Didymocarpoideae</taxon>
        <taxon>Trichosporeae</taxon>
        <taxon>Loxocarpinae</taxon>
        <taxon>Dorcoceras</taxon>
    </lineage>
</organism>
<evidence type="ECO:0000313" key="3">
    <source>
        <dbReference type="Proteomes" id="UP000250235"/>
    </source>
</evidence>
<feature type="compositionally biased region" description="Basic and acidic residues" evidence="1">
    <location>
        <begin position="118"/>
        <end position="127"/>
    </location>
</feature>
<dbReference type="OrthoDB" id="913719at2759"/>
<evidence type="ECO:0000313" key="2">
    <source>
        <dbReference type="EMBL" id="KZV29428.1"/>
    </source>
</evidence>
<protein>
    <submittedName>
        <fullName evidence="2">Uncharacterized protein</fullName>
    </submittedName>
</protein>
<feature type="region of interest" description="Disordered" evidence="1">
    <location>
        <begin position="305"/>
        <end position="325"/>
    </location>
</feature>
<evidence type="ECO:0000256" key="1">
    <source>
        <dbReference type="SAM" id="MobiDB-lite"/>
    </source>
</evidence>
<name>A0A2Z7B648_9LAMI</name>
<dbReference type="Proteomes" id="UP000250235">
    <property type="component" value="Unassembled WGS sequence"/>
</dbReference>
<keyword evidence="3" id="KW-1185">Reference proteome</keyword>
<gene>
    <name evidence="2" type="ORF">F511_18696</name>
</gene>
<proteinExistence type="predicted"/>